<keyword evidence="1" id="KW-0812">Transmembrane</keyword>
<keyword evidence="3" id="KW-1185">Reference proteome</keyword>
<keyword evidence="1" id="KW-0472">Membrane</keyword>
<protein>
    <submittedName>
        <fullName evidence="2">Transcription factor bHLH13</fullName>
    </submittedName>
</protein>
<evidence type="ECO:0000256" key="1">
    <source>
        <dbReference type="SAM" id="Phobius"/>
    </source>
</evidence>
<organism evidence="2 3">
    <name type="scientific">Corchorus olitorius</name>
    <dbReference type="NCBI Taxonomy" id="93759"/>
    <lineage>
        <taxon>Eukaryota</taxon>
        <taxon>Viridiplantae</taxon>
        <taxon>Streptophyta</taxon>
        <taxon>Embryophyta</taxon>
        <taxon>Tracheophyta</taxon>
        <taxon>Spermatophyta</taxon>
        <taxon>Magnoliopsida</taxon>
        <taxon>eudicotyledons</taxon>
        <taxon>Gunneridae</taxon>
        <taxon>Pentapetalae</taxon>
        <taxon>rosids</taxon>
        <taxon>malvids</taxon>
        <taxon>Malvales</taxon>
        <taxon>Malvaceae</taxon>
        <taxon>Grewioideae</taxon>
        <taxon>Apeibeae</taxon>
        <taxon>Corchorus</taxon>
    </lineage>
</organism>
<feature type="transmembrane region" description="Helical" evidence="1">
    <location>
        <begin position="28"/>
        <end position="47"/>
    </location>
</feature>
<comment type="caution">
    <text evidence="2">The sequence shown here is derived from an EMBL/GenBank/DDBJ whole genome shotgun (WGS) entry which is preliminary data.</text>
</comment>
<dbReference type="AlphaFoldDB" id="A0A1R3J0B2"/>
<name>A0A1R3J0B2_9ROSI</name>
<dbReference type="Proteomes" id="UP000187203">
    <property type="component" value="Unassembled WGS sequence"/>
</dbReference>
<proteinExistence type="predicted"/>
<sequence>MKIQVGMGSGAWNEEDRAMVAAVLGARAFDYLLAILSLVIGSLPPWMRRWVLQRAKKEKNLKLLGFLIYGLKMRPNRR</sequence>
<evidence type="ECO:0000313" key="2">
    <source>
        <dbReference type="EMBL" id="OMO88261.1"/>
    </source>
</evidence>
<gene>
    <name evidence="2" type="ORF">COLO4_20339</name>
</gene>
<keyword evidence="1" id="KW-1133">Transmembrane helix</keyword>
<dbReference type="OrthoDB" id="10603176at2759"/>
<evidence type="ECO:0000313" key="3">
    <source>
        <dbReference type="Proteomes" id="UP000187203"/>
    </source>
</evidence>
<reference evidence="3" key="1">
    <citation type="submission" date="2013-09" db="EMBL/GenBank/DDBJ databases">
        <title>Corchorus olitorius genome sequencing.</title>
        <authorList>
            <person name="Alam M."/>
            <person name="Haque M.S."/>
            <person name="Islam M.S."/>
            <person name="Emdad E.M."/>
            <person name="Islam M.M."/>
            <person name="Ahmed B."/>
            <person name="Halim A."/>
            <person name="Hossen Q.M.M."/>
            <person name="Hossain M.Z."/>
            <person name="Ahmed R."/>
            <person name="Khan M.M."/>
            <person name="Islam R."/>
            <person name="Rashid M.M."/>
            <person name="Khan S.A."/>
            <person name="Rahman M.S."/>
            <person name="Alam M."/>
            <person name="Yahiya A.S."/>
            <person name="Khan M.S."/>
            <person name="Azam M.S."/>
            <person name="Haque T."/>
            <person name="Lashkar M.Z.H."/>
            <person name="Akhand A.I."/>
            <person name="Morshed G."/>
            <person name="Roy S."/>
            <person name="Uddin K.S."/>
            <person name="Rabeya T."/>
            <person name="Hossain A.S."/>
            <person name="Chowdhury A."/>
            <person name="Snigdha A.R."/>
            <person name="Mortoza M.S."/>
            <person name="Matin S.A."/>
            <person name="Hoque S.M.E."/>
            <person name="Islam M.K."/>
            <person name="Roy D.K."/>
            <person name="Haider R."/>
            <person name="Moosa M.M."/>
            <person name="Elias S.M."/>
            <person name="Hasan A.M."/>
            <person name="Jahan S."/>
            <person name="Shafiuddin M."/>
            <person name="Mahmood N."/>
            <person name="Shommy N.S."/>
        </authorList>
    </citation>
    <scope>NUCLEOTIDE SEQUENCE [LARGE SCALE GENOMIC DNA]</scope>
    <source>
        <strain evidence="3">cv. O-4</strain>
    </source>
</reference>
<accession>A0A1R3J0B2</accession>
<dbReference type="EMBL" id="AWUE01017130">
    <property type="protein sequence ID" value="OMO88261.1"/>
    <property type="molecule type" value="Genomic_DNA"/>
</dbReference>